<keyword evidence="1" id="KW-0479">Metal-binding</keyword>
<proteinExistence type="predicted"/>
<dbReference type="EMBL" id="HG001710">
    <property type="protein sequence ID" value="CDF34916.1"/>
    <property type="molecule type" value="Genomic_DNA"/>
</dbReference>
<dbReference type="RefSeq" id="XP_005714735.1">
    <property type="nucleotide sequence ID" value="XM_005714678.1"/>
</dbReference>
<dbReference type="OrthoDB" id="7742407at2759"/>
<dbReference type="Gramene" id="CDF34916">
    <property type="protein sequence ID" value="CDF34916"/>
    <property type="gene ID" value="CHC_T00003547001"/>
</dbReference>
<protein>
    <recommendedName>
        <fullName evidence="3">C2H2-type domain-containing protein</fullName>
    </recommendedName>
</protein>
<dbReference type="SUPFAM" id="SSF53098">
    <property type="entry name" value="Ribonuclease H-like"/>
    <property type="match status" value="1"/>
</dbReference>
<dbReference type="Proteomes" id="UP000012073">
    <property type="component" value="Unassembled WGS sequence"/>
</dbReference>
<dbReference type="Pfam" id="PF00075">
    <property type="entry name" value="RNase_H"/>
    <property type="match status" value="1"/>
</dbReference>
<feature type="compositionally biased region" description="Basic residues" evidence="2">
    <location>
        <begin position="346"/>
        <end position="359"/>
    </location>
</feature>
<dbReference type="GO" id="GO:0004523">
    <property type="term" value="F:RNA-DNA hybrid ribonuclease activity"/>
    <property type="evidence" value="ECO:0007669"/>
    <property type="project" value="InterPro"/>
</dbReference>
<dbReference type="GO" id="GO:0008270">
    <property type="term" value="F:zinc ion binding"/>
    <property type="evidence" value="ECO:0007669"/>
    <property type="project" value="UniProtKB-KW"/>
</dbReference>
<evidence type="ECO:0000256" key="2">
    <source>
        <dbReference type="SAM" id="MobiDB-lite"/>
    </source>
</evidence>
<dbReference type="GO" id="GO:0003676">
    <property type="term" value="F:nucleic acid binding"/>
    <property type="evidence" value="ECO:0007669"/>
    <property type="project" value="InterPro"/>
</dbReference>
<evidence type="ECO:0000313" key="4">
    <source>
        <dbReference type="EMBL" id="CDF34916.1"/>
    </source>
</evidence>
<gene>
    <name evidence="4" type="ORF">CHC_T00003547001</name>
</gene>
<dbReference type="GeneID" id="17322452"/>
<dbReference type="PROSITE" id="PS50157">
    <property type="entry name" value="ZINC_FINGER_C2H2_2"/>
    <property type="match status" value="1"/>
</dbReference>
<evidence type="ECO:0000256" key="1">
    <source>
        <dbReference type="PROSITE-ProRule" id="PRU00042"/>
    </source>
</evidence>
<dbReference type="SMART" id="SM00355">
    <property type="entry name" value="ZnF_C2H2"/>
    <property type="match status" value="4"/>
</dbReference>
<dbReference type="KEGG" id="ccp:CHC_T00003547001"/>
<evidence type="ECO:0000259" key="3">
    <source>
        <dbReference type="PROSITE" id="PS50157"/>
    </source>
</evidence>
<sequence length="415" mass="48046">MSAPSPVHLYIDGVRHKTPSSQLAGYSVFAPAHSVRIAEPLPGHVQSLYRAQLHAFLAALHLIQGLRARAAVICIHSDYIVKAYKYQLRKWHENGWRSENNRPIASRAIWQEVWDICSSFADRRVRLSVQAKNRETDHNMYIANRLARHATTLHVTCDLCHRTHGRQWDSHDCKPICNLDGCRHRVFDNVEAYNKHATRRHMRKCRRKDCEEKFSTFVQKELEEHEREAHGGRVFACDYCGHYLKSARGVTRHVRNKCKHAPICSGCGKVFKSRKELEAHHRHIEASESSESSDGEERYMTKSAIGRLYRGVQDRDDDSEWTDSEQEEEWIRAARKRAGGLDGGRGKHKCKKHTHRHRSHHDDHAGGQHVMTDGEGREWEIDEFEGVRRRAQRPSGGMHYHTTYYDHEHGGARSE</sequence>
<keyword evidence="5" id="KW-1185">Reference proteome</keyword>
<name>R7QBW0_CHOCR</name>
<dbReference type="InterPro" id="IPR012337">
    <property type="entry name" value="RNaseH-like_sf"/>
</dbReference>
<feature type="compositionally biased region" description="Basic and acidic residues" evidence="2">
    <location>
        <begin position="404"/>
        <end position="415"/>
    </location>
</feature>
<dbReference type="InterPro" id="IPR013087">
    <property type="entry name" value="Znf_C2H2_type"/>
</dbReference>
<dbReference type="InterPro" id="IPR036397">
    <property type="entry name" value="RNaseH_sf"/>
</dbReference>
<dbReference type="Gene3D" id="3.30.160.60">
    <property type="entry name" value="Classic Zinc Finger"/>
    <property type="match status" value="1"/>
</dbReference>
<accession>R7QBW0</accession>
<keyword evidence="1" id="KW-0863">Zinc-finger</keyword>
<evidence type="ECO:0000313" key="5">
    <source>
        <dbReference type="Proteomes" id="UP000012073"/>
    </source>
</evidence>
<dbReference type="STRING" id="2769.R7QBW0"/>
<feature type="compositionally biased region" description="Basic and acidic residues" evidence="2">
    <location>
        <begin position="360"/>
        <end position="371"/>
    </location>
</feature>
<reference evidence="5" key="1">
    <citation type="journal article" date="2013" name="Proc. Natl. Acad. Sci. U.S.A.">
        <title>Genome structure and metabolic features in the red seaweed Chondrus crispus shed light on evolution of the Archaeplastida.</title>
        <authorList>
            <person name="Collen J."/>
            <person name="Porcel B."/>
            <person name="Carre W."/>
            <person name="Ball S.G."/>
            <person name="Chaparro C."/>
            <person name="Tonon T."/>
            <person name="Barbeyron T."/>
            <person name="Michel G."/>
            <person name="Noel B."/>
            <person name="Valentin K."/>
            <person name="Elias M."/>
            <person name="Artiguenave F."/>
            <person name="Arun A."/>
            <person name="Aury J.M."/>
            <person name="Barbosa-Neto J.F."/>
            <person name="Bothwell J.H."/>
            <person name="Bouget F.Y."/>
            <person name="Brillet L."/>
            <person name="Cabello-Hurtado F."/>
            <person name="Capella-Gutierrez S."/>
            <person name="Charrier B."/>
            <person name="Cladiere L."/>
            <person name="Cock J.M."/>
            <person name="Coelho S.M."/>
            <person name="Colleoni C."/>
            <person name="Czjzek M."/>
            <person name="Da Silva C."/>
            <person name="Delage L."/>
            <person name="Denoeud F."/>
            <person name="Deschamps P."/>
            <person name="Dittami S.M."/>
            <person name="Gabaldon T."/>
            <person name="Gachon C.M."/>
            <person name="Groisillier A."/>
            <person name="Herve C."/>
            <person name="Jabbari K."/>
            <person name="Katinka M."/>
            <person name="Kloareg B."/>
            <person name="Kowalczyk N."/>
            <person name="Labadie K."/>
            <person name="Leblanc C."/>
            <person name="Lopez P.J."/>
            <person name="McLachlan D.H."/>
            <person name="Meslet-Cladiere L."/>
            <person name="Moustafa A."/>
            <person name="Nehr Z."/>
            <person name="Nyvall Collen P."/>
            <person name="Panaud O."/>
            <person name="Partensky F."/>
            <person name="Poulain J."/>
            <person name="Rensing S.A."/>
            <person name="Rousvoal S."/>
            <person name="Samson G."/>
            <person name="Symeonidi A."/>
            <person name="Weissenbach J."/>
            <person name="Zambounis A."/>
            <person name="Wincker P."/>
            <person name="Boyen C."/>
        </authorList>
    </citation>
    <scope>NUCLEOTIDE SEQUENCE [LARGE SCALE GENOMIC DNA]</scope>
    <source>
        <strain evidence="5">cv. Stackhouse</strain>
    </source>
</reference>
<feature type="region of interest" description="Disordered" evidence="2">
    <location>
        <begin position="338"/>
        <end position="371"/>
    </location>
</feature>
<feature type="region of interest" description="Disordered" evidence="2">
    <location>
        <begin position="388"/>
        <end position="415"/>
    </location>
</feature>
<dbReference type="Gene3D" id="3.30.420.10">
    <property type="entry name" value="Ribonuclease H-like superfamily/Ribonuclease H"/>
    <property type="match status" value="1"/>
</dbReference>
<dbReference type="AlphaFoldDB" id="R7QBW0"/>
<keyword evidence="1" id="KW-0862">Zinc</keyword>
<organism evidence="4 5">
    <name type="scientific">Chondrus crispus</name>
    <name type="common">Carrageen Irish moss</name>
    <name type="synonym">Polymorpha crispa</name>
    <dbReference type="NCBI Taxonomy" id="2769"/>
    <lineage>
        <taxon>Eukaryota</taxon>
        <taxon>Rhodophyta</taxon>
        <taxon>Florideophyceae</taxon>
        <taxon>Rhodymeniophycidae</taxon>
        <taxon>Gigartinales</taxon>
        <taxon>Gigartinaceae</taxon>
        <taxon>Chondrus</taxon>
    </lineage>
</organism>
<feature type="domain" description="C2H2-type" evidence="3">
    <location>
        <begin position="262"/>
        <end position="290"/>
    </location>
</feature>
<dbReference type="InterPro" id="IPR002156">
    <property type="entry name" value="RNaseH_domain"/>
</dbReference>